<evidence type="ECO:0008006" key="7">
    <source>
        <dbReference type="Google" id="ProtNLM"/>
    </source>
</evidence>
<dbReference type="PRINTS" id="PR01415">
    <property type="entry name" value="ANKYRIN"/>
</dbReference>
<comment type="caution">
    <text evidence="5">The sequence shown here is derived from an EMBL/GenBank/DDBJ whole genome shotgun (WGS) entry which is preliminary data.</text>
</comment>
<sequence>MSARHFELPARPSLEYYRKQAKHLHHAHAAGEASARARAAEVLGDRAAGRFLLSDAQFVLAQEHGFRTWAEFRAHLTGRRATEDRPVSRLMGVQPDTYASMADTLLAELRRGDPGALRRLRAYVPRHASTTSATAPTSPTASTSTSATASTTSATAAFASATTPTSAAAAIVELRDARLVIARELGFPTWRELMSYTEKSQRDLGAHREERRRLHREAEALLAGDADRLARVTTAQAATLLRMLAAPEPLPGVRLGRDLGVPRAGVEVLLGKAADLDLPLIWAARSGRLAYVRLLLDAGAGPGTRAWGATPLENAIYHGHTDVVDLLAVYAIVPAALWTFAACGRLDLVRACFDADGVLRPDAATARPDLADTGAGFPSRLPATDDPEEIVGEAFVHACQHGRIEVVRWFLDRGVDPDVAPYLGRTGLHWAIPAGRADVVRLLLERGADPSIRDDLLQADAEGWLNLCFGTRPDDPVARRLRELVSR</sequence>
<dbReference type="RefSeq" id="WP_344476281.1">
    <property type="nucleotide sequence ID" value="NZ_BAAAQX010000008.1"/>
</dbReference>
<dbReference type="SMART" id="SM00248">
    <property type="entry name" value="ANK"/>
    <property type="match status" value="4"/>
</dbReference>
<dbReference type="EMBL" id="BAAAQX010000008">
    <property type="protein sequence ID" value="GAA2208294.1"/>
    <property type="molecule type" value="Genomic_DNA"/>
</dbReference>
<dbReference type="SUPFAM" id="SSF48403">
    <property type="entry name" value="Ankyrin repeat"/>
    <property type="match status" value="1"/>
</dbReference>
<dbReference type="PANTHER" id="PTHR24171:SF8">
    <property type="entry name" value="BRCA1-ASSOCIATED RING DOMAIN PROTEIN 1"/>
    <property type="match status" value="1"/>
</dbReference>
<protein>
    <recommendedName>
        <fullName evidence="7">Ankyrin repeat protein</fullName>
    </recommendedName>
</protein>
<evidence type="ECO:0000313" key="6">
    <source>
        <dbReference type="Proteomes" id="UP001499843"/>
    </source>
</evidence>
<proteinExistence type="predicted"/>
<evidence type="ECO:0000256" key="4">
    <source>
        <dbReference type="SAM" id="MobiDB-lite"/>
    </source>
</evidence>
<feature type="compositionally biased region" description="Low complexity" evidence="4">
    <location>
        <begin position="128"/>
        <end position="149"/>
    </location>
</feature>
<feature type="region of interest" description="Disordered" evidence="4">
    <location>
        <begin position="127"/>
        <end position="149"/>
    </location>
</feature>
<keyword evidence="1" id="KW-0677">Repeat</keyword>
<evidence type="ECO:0000256" key="3">
    <source>
        <dbReference type="PROSITE-ProRule" id="PRU00023"/>
    </source>
</evidence>
<organism evidence="5 6">
    <name type="scientific">Nonomuraea monospora</name>
    <dbReference type="NCBI Taxonomy" id="568818"/>
    <lineage>
        <taxon>Bacteria</taxon>
        <taxon>Bacillati</taxon>
        <taxon>Actinomycetota</taxon>
        <taxon>Actinomycetes</taxon>
        <taxon>Streptosporangiales</taxon>
        <taxon>Streptosporangiaceae</taxon>
        <taxon>Nonomuraea</taxon>
    </lineage>
</organism>
<feature type="repeat" description="ANK" evidence="3">
    <location>
        <begin position="423"/>
        <end position="455"/>
    </location>
</feature>
<dbReference type="Gene3D" id="1.25.40.20">
    <property type="entry name" value="Ankyrin repeat-containing domain"/>
    <property type="match status" value="2"/>
</dbReference>
<dbReference type="PROSITE" id="PS50088">
    <property type="entry name" value="ANK_REPEAT"/>
    <property type="match status" value="1"/>
</dbReference>
<keyword evidence="6" id="KW-1185">Reference proteome</keyword>
<dbReference type="InterPro" id="IPR036770">
    <property type="entry name" value="Ankyrin_rpt-contain_sf"/>
</dbReference>
<dbReference type="Proteomes" id="UP001499843">
    <property type="component" value="Unassembled WGS sequence"/>
</dbReference>
<gene>
    <name evidence="5" type="ORF">GCM10009850_037520</name>
</gene>
<reference evidence="6" key="1">
    <citation type="journal article" date="2019" name="Int. J. Syst. Evol. Microbiol.">
        <title>The Global Catalogue of Microorganisms (GCM) 10K type strain sequencing project: providing services to taxonomists for standard genome sequencing and annotation.</title>
        <authorList>
            <consortium name="The Broad Institute Genomics Platform"/>
            <consortium name="The Broad Institute Genome Sequencing Center for Infectious Disease"/>
            <person name="Wu L."/>
            <person name="Ma J."/>
        </authorList>
    </citation>
    <scope>NUCLEOTIDE SEQUENCE [LARGE SCALE GENOMIC DNA]</scope>
    <source>
        <strain evidence="6">JCM 16114</strain>
    </source>
</reference>
<dbReference type="InterPro" id="IPR002110">
    <property type="entry name" value="Ankyrin_rpt"/>
</dbReference>
<dbReference type="Pfam" id="PF12796">
    <property type="entry name" value="Ank_2"/>
    <property type="match status" value="2"/>
</dbReference>
<evidence type="ECO:0000256" key="2">
    <source>
        <dbReference type="ARBA" id="ARBA00023043"/>
    </source>
</evidence>
<name>A0ABN3CG60_9ACTN</name>
<accession>A0ABN3CG60</accession>
<keyword evidence="2 3" id="KW-0040">ANK repeat</keyword>
<evidence type="ECO:0000313" key="5">
    <source>
        <dbReference type="EMBL" id="GAA2208294.1"/>
    </source>
</evidence>
<dbReference type="PANTHER" id="PTHR24171">
    <property type="entry name" value="ANKYRIN REPEAT DOMAIN-CONTAINING PROTEIN 39-RELATED"/>
    <property type="match status" value="1"/>
</dbReference>
<dbReference type="PROSITE" id="PS50297">
    <property type="entry name" value="ANK_REP_REGION"/>
    <property type="match status" value="1"/>
</dbReference>
<evidence type="ECO:0000256" key="1">
    <source>
        <dbReference type="ARBA" id="ARBA00022737"/>
    </source>
</evidence>